<keyword evidence="1" id="KW-0175">Coiled coil</keyword>
<reference evidence="2" key="1">
    <citation type="submission" date="2018-10" db="EMBL/GenBank/DDBJ databases">
        <title>Hidden diversity of soil giant viruses.</title>
        <authorList>
            <person name="Schulz F."/>
            <person name="Alteio L."/>
            <person name="Goudeau D."/>
            <person name="Ryan E.M."/>
            <person name="Malmstrom R.R."/>
            <person name="Blanchard J."/>
            <person name="Woyke T."/>
        </authorList>
    </citation>
    <scope>NUCLEOTIDE SEQUENCE</scope>
    <source>
        <strain evidence="2">EDV1</strain>
    </source>
</reference>
<feature type="coiled-coil region" evidence="1">
    <location>
        <begin position="30"/>
        <end position="57"/>
    </location>
</feature>
<sequence length="274" mass="32147">MASTVESELVKITKRINEIEILRAPLNAKLGEIRQLLEQYDTELKTLIRNEMEIKQEIEIKKNINDGYVYDVNLYINADFIQSEYEKADFFSIQYEVENVMKYFELSGKITYNITQDDSLKCTIKLYKPWKLPKEKSKHMFTSNGKILATVEIEKLEEDDTVPLDLKEYLEWKYPHENIDEKIQNVFYKYAHGKIDHGCCPLKDTCCMGCGYPLPTYKYEDDLFITFKNSGWSFCYENGRFNPNRDCVSKIVTKLKSIGFSVPRIFIGLASVRY</sequence>
<accession>A0A3G4ZTD1</accession>
<protein>
    <submittedName>
        <fullName evidence="2">Uncharacterized protein</fullName>
    </submittedName>
</protein>
<gene>
    <name evidence="2" type="ORF">Edafosvirus5_68</name>
</gene>
<organism evidence="2">
    <name type="scientific">Edafosvirus sp</name>
    <dbReference type="NCBI Taxonomy" id="2487765"/>
    <lineage>
        <taxon>Viruses</taxon>
        <taxon>Varidnaviria</taxon>
        <taxon>Bamfordvirae</taxon>
        <taxon>Nucleocytoviricota</taxon>
        <taxon>Megaviricetes</taxon>
        <taxon>Imitervirales</taxon>
        <taxon>Mimiviridae</taxon>
        <taxon>Klosneuvirinae</taxon>
    </lineage>
</organism>
<dbReference type="EMBL" id="MK072070">
    <property type="protein sequence ID" value="AYV78150.1"/>
    <property type="molecule type" value="Genomic_DNA"/>
</dbReference>
<evidence type="ECO:0000313" key="2">
    <source>
        <dbReference type="EMBL" id="AYV78150.1"/>
    </source>
</evidence>
<name>A0A3G4ZTD1_9VIRU</name>
<evidence type="ECO:0000256" key="1">
    <source>
        <dbReference type="SAM" id="Coils"/>
    </source>
</evidence>
<proteinExistence type="predicted"/>